<dbReference type="Proteomes" id="UP000566813">
    <property type="component" value="Unassembled WGS sequence"/>
</dbReference>
<dbReference type="InterPro" id="IPR000073">
    <property type="entry name" value="AB_hydrolase_1"/>
</dbReference>
<reference evidence="2 3" key="1">
    <citation type="submission" date="2020-08" db="EMBL/GenBank/DDBJ databases">
        <title>The genome sequence of type strain Novosphingobium flavum NBRC 111647.</title>
        <authorList>
            <person name="Liu Y."/>
        </authorList>
    </citation>
    <scope>NUCLEOTIDE SEQUENCE [LARGE SCALE GENOMIC DNA]</scope>
    <source>
        <strain evidence="2 3">NBRC 111647</strain>
    </source>
</reference>
<evidence type="ECO:0000313" key="2">
    <source>
        <dbReference type="EMBL" id="MBC2667436.1"/>
    </source>
</evidence>
<dbReference type="RefSeq" id="WP_185665732.1">
    <property type="nucleotide sequence ID" value="NZ_JACLAW010000019.1"/>
</dbReference>
<keyword evidence="3" id="KW-1185">Reference proteome</keyword>
<dbReference type="Gene3D" id="3.40.50.1820">
    <property type="entry name" value="alpha/beta hydrolase"/>
    <property type="match status" value="1"/>
</dbReference>
<evidence type="ECO:0000259" key="1">
    <source>
        <dbReference type="Pfam" id="PF12697"/>
    </source>
</evidence>
<dbReference type="GO" id="GO:0016787">
    <property type="term" value="F:hydrolase activity"/>
    <property type="evidence" value="ECO:0007669"/>
    <property type="project" value="UniProtKB-KW"/>
</dbReference>
<evidence type="ECO:0000313" key="3">
    <source>
        <dbReference type="Proteomes" id="UP000566813"/>
    </source>
</evidence>
<dbReference type="AlphaFoldDB" id="A0A7X1KN85"/>
<dbReference type="Pfam" id="PF12697">
    <property type="entry name" value="Abhydrolase_6"/>
    <property type="match status" value="1"/>
</dbReference>
<sequence length="204" mass="21580">MIVTFHHGWGFDASLWQRVLPLLADLDCRADDRGYFAEPREVPRGAVAVCHSFGTLRALAAPPSRAIVAINGFDCFTARGDFPGVPARLTQRMAARFASAPEAVLSDFRARCAAPPPPPIRDEECLRADLAALGESDLRRAVTLPVEALHAADDPIVPSAMQAALFARAPALAATTLAAGGHLLPLTAPEACAKAIRRAVEALA</sequence>
<dbReference type="InterPro" id="IPR029058">
    <property type="entry name" value="AB_hydrolase_fold"/>
</dbReference>
<protein>
    <submittedName>
        <fullName evidence="2">Alpha/beta hydrolase</fullName>
    </submittedName>
</protein>
<proteinExistence type="predicted"/>
<dbReference type="EMBL" id="JACLAW010000019">
    <property type="protein sequence ID" value="MBC2667436.1"/>
    <property type="molecule type" value="Genomic_DNA"/>
</dbReference>
<gene>
    <name evidence="2" type="ORF">H7F51_18110</name>
</gene>
<keyword evidence="2" id="KW-0378">Hydrolase</keyword>
<name>A0A7X1KN85_9SPHN</name>
<comment type="caution">
    <text evidence="2">The sequence shown here is derived from an EMBL/GenBank/DDBJ whole genome shotgun (WGS) entry which is preliminary data.</text>
</comment>
<accession>A0A7X1KN85</accession>
<organism evidence="2 3">
    <name type="scientific">Novosphingobium flavum</name>
    <dbReference type="NCBI Taxonomy" id="1778672"/>
    <lineage>
        <taxon>Bacteria</taxon>
        <taxon>Pseudomonadati</taxon>
        <taxon>Pseudomonadota</taxon>
        <taxon>Alphaproteobacteria</taxon>
        <taxon>Sphingomonadales</taxon>
        <taxon>Sphingomonadaceae</taxon>
        <taxon>Novosphingobium</taxon>
    </lineage>
</organism>
<dbReference type="SUPFAM" id="SSF53474">
    <property type="entry name" value="alpha/beta-Hydrolases"/>
    <property type="match status" value="1"/>
</dbReference>
<feature type="domain" description="AB hydrolase-1" evidence="1">
    <location>
        <begin position="33"/>
        <end position="195"/>
    </location>
</feature>